<gene>
    <name evidence="7" type="ORF">AA314_00802</name>
    <name evidence="8" type="ORF">ATI61_106550</name>
</gene>
<dbReference type="EMBL" id="CP011509">
    <property type="protein sequence ID" value="AKI99175.1"/>
    <property type="molecule type" value="Genomic_DNA"/>
</dbReference>
<keyword evidence="10" id="KW-1185">Reference proteome</keyword>
<organism evidence="7 9">
    <name type="scientific">Archangium gephyra</name>
    <dbReference type="NCBI Taxonomy" id="48"/>
    <lineage>
        <taxon>Bacteria</taxon>
        <taxon>Pseudomonadati</taxon>
        <taxon>Myxococcota</taxon>
        <taxon>Myxococcia</taxon>
        <taxon>Myxococcales</taxon>
        <taxon>Cystobacterineae</taxon>
        <taxon>Archangiaceae</taxon>
        <taxon>Archangium</taxon>
    </lineage>
</organism>
<dbReference type="GO" id="GO:0016020">
    <property type="term" value="C:membrane"/>
    <property type="evidence" value="ECO:0007669"/>
    <property type="project" value="UniProtKB-SubCell"/>
</dbReference>
<evidence type="ECO:0000313" key="9">
    <source>
        <dbReference type="Proteomes" id="UP000035579"/>
    </source>
</evidence>
<proteinExistence type="predicted"/>
<dbReference type="EMBL" id="QUMU01000006">
    <property type="protein sequence ID" value="REG31080.1"/>
    <property type="molecule type" value="Genomic_DNA"/>
</dbReference>
<dbReference type="AlphaFoldDB" id="A0AAC8TC93"/>
<keyword evidence="2 5" id="KW-0812">Transmembrane</keyword>
<evidence type="ECO:0000313" key="10">
    <source>
        <dbReference type="Proteomes" id="UP000256345"/>
    </source>
</evidence>
<dbReference type="KEGG" id="age:AA314_00802"/>
<feature type="transmembrane region" description="Helical" evidence="5">
    <location>
        <begin position="411"/>
        <end position="429"/>
    </location>
</feature>
<evidence type="ECO:0000256" key="2">
    <source>
        <dbReference type="ARBA" id="ARBA00022692"/>
    </source>
</evidence>
<comment type="subcellular location">
    <subcellularLocation>
        <location evidence="1">Membrane</location>
        <topology evidence="1">Multi-pass membrane protein</topology>
    </subcellularLocation>
</comment>
<feature type="transmembrane region" description="Helical" evidence="5">
    <location>
        <begin position="220"/>
        <end position="239"/>
    </location>
</feature>
<feature type="transmembrane region" description="Helical" evidence="5">
    <location>
        <begin position="53"/>
        <end position="70"/>
    </location>
</feature>
<name>A0AAC8TC93_9BACT</name>
<feature type="transmembrane region" description="Helical" evidence="5">
    <location>
        <begin position="173"/>
        <end position="189"/>
    </location>
</feature>
<evidence type="ECO:0000256" key="4">
    <source>
        <dbReference type="ARBA" id="ARBA00023136"/>
    </source>
</evidence>
<dbReference type="Proteomes" id="UP000035579">
    <property type="component" value="Chromosome"/>
</dbReference>
<feature type="transmembrane region" description="Helical" evidence="5">
    <location>
        <begin position="251"/>
        <end position="271"/>
    </location>
</feature>
<accession>A0AAC8TC93</accession>
<dbReference type="PANTHER" id="PTHR37422">
    <property type="entry name" value="TEICHURONIC ACID BIOSYNTHESIS PROTEIN TUAE"/>
    <property type="match status" value="1"/>
</dbReference>
<feature type="transmembrane region" description="Helical" evidence="5">
    <location>
        <begin position="450"/>
        <end position="469"/>
    </location>
</feature>
<dbReference type="InterPro" id="IPR007016">
    <property type="entry name" value="O-antigen_ligase-rel_domated"/>
</dbReference>
<evidence type="ECO:0000313" key="7">
    <source>
        <dbReference type="EMBL" id="AKI99175.1"/>
    </source>
</evidence>
<feature type="transmembrane region" description="Helical" evidence="5">
    <location>
        <begin position="388"/>
        <end position="405"/>
    </location>
</feature>
<feature type="transmembrane region" description="Helical" evidence="5">
    <location>
        <begin position="131"/>
        <end position="153"/>
    </location>
</feature>
<keyword evidence="4 5" id="KW-0472">Membrane</keyword>
<dbReference type="GO" id="GO:0016874">
    <property type="term" value="F:ligase activity"/>
    <property type="evidence" value="ECO:0007669"/>
    <property type="project" value="UniProtKB-KW"/>
</dbReference>
<feature type="transmembrane region" description="Helical" evidence="5">
    <location>
        <begin position="358"/>
        <end position="376"/>
    </location>
</feature>
<dbReference type="InterPro" id="IPR051533">
    <property type="entry name" value="WaaL-like"/>
</dbReference>
<dbReference type="Pfam" id="PF04932">
    <property type="entry name" value="Wzy_C"/>
    <property type="match status" value="1"/>
</dbReference>
<keyword evidence="8" id="KW-0436">Ligase</keyword>
<evidence type="ECO:0000256" key="3">
    <source>
        <dbReference type="ARBA" id="ARBA00022989"/>
    </source>
</evidence>
<keyword evidence="3 5" id="KW-1133">Transmembrane helix</keyword>
<evidence type="ECO:0000259" key="6">
    <source>
        <dbReference type="Pfam" id="PF04932"/>
    </source>
</evidence>
<feature type="domain" description="O-antigen ligase-related" evidence="6">
    <location>
        <begin position="204"/>
        <end position="365"/>
    </location>
</feature>
<evidence type="ECO:0000256" key="5">
    <source>
        <dbReference type="SAM" id="Phobius"/>
    </source>
</evidence>
<feature type="transmembrane region" description="Helical" evidence="5">
    <location>
        <begin position="101"/>
        <end position="119"/>
    </location>
</feature>
<dbReference type="Gene3D" id="1.25.40.10">
    <property type="entry name" value="Tetratricopeptide repeat domain"/>
    <property type="match status" value="1"/>
</dbReference>
<evidence type="ECO:0000256" key="1">
    <source>
        <dbReference type="ARBA" id="ARBA00004141"/>
    </source>
</evidence>
<reference evidence="8 10" key="2">
    <citation type="submission" date="2018-08" db="EMBL/GenBank/DDBJ databases">
        <title>Genomic Encyclopedia of Archaeal and Bacterial Type Strains, Phase II (KMG-II): from individual species to whole genera.</title>
        <authorList>
            <person name="Goeker M."/>
        </authorList>
    </citation>
    <scope>NUCLEOTIDE SEQUENCE [LARGE SCALE GENOMIC DNA]</scope>
    <source>
        <strain evidence="8 10">DSM 2261</strain>
    </source>
</reference>
<sequence length="553" mass="58896">MTQQTPTAEVSDTPRPGTSRALVCLVGGLFATLLGVLPSAWLGTERFTCPKNVLFHAAALATAVACLAWGRRWTLDAVDLSLGVFAGLSLLSALAVAANPWLTLVSTGVTLSGSMLFLCTRPLAENGRREAILLAVVLVAGLLALTVLLEAYGPLKGLSTRRAPGGTLGHRNRAAHLLVLSLPVTWLCLTRARRRPMLAVLLACAMLTGAAVTLTRSRAAWLALLVLGLGMGVAWGLAWHAADATRRRRTAGFIVALLGGVGVALVMPNTLEWRGSYGDSLRRIGEYEAGSGQGRLVQYGNTLRMIVDAPLLGVGPGNWPVHYPRYTTRGDPSYNVDAVVPVGSVPQSDWMGFLAERGLPAMLALALVAGLLLAESWKRARNEAGPEWGSEALALTAVLAGLLVMGGVDTVLLTTEGMFFVAVMVGALARAQREQVVIVPGVARRRAAMVLVVLLTGGPLVYGAVRGWARHLVFLEPQTAERLERASRLDPGGSEARLFLGSMKARAGQCEEARAILREARNLFPYSEAPLKIWSQCARSRRDLAREAPLPVQ</sequence>
<feature type="transmembrane region" description="Helical" evidence="5">
    <location>
        <begin position="21"/>
        <end position="41"/>
    </location>
</feature>
<reference evidence="7 9" key="1">
    <citation type="submission" date="2015-05" db="EMBL/GenBank/DDBJ databases">
        <title>Genome assembly of Archangium gephyra DSM 2261.</title>
        <authorList>
            <person name="Sharma G."/>
            <person name="Subramanian S."/>
        </authorList>
    </citation>
    <scope>NUCLEOTIDE SEQUENCE [LARGE SCALE GENOMIC DNA]</scope>
    <source>
        <strain evidence="7 9">DSM 2261</strain>
    </source>
</reference>
<protein>
    <submittedName>
        <fullName evidence="7">Bicarbonate transporter, ICT family</fullName>
    </submittedName>
    <submittedName>
        <fullName evidence="8">O-antigen ligase</fullName>
    </submittedName>
</protein>
<dbReference type="PANTHER" id="PTHR37422:SF23">
    <property type="entry name" value="TEICHURONIC ACID BIOSYNTHESIS PROTEIN TUAE"/>
    <property type="match status" value="1"/>
</dbReference>
<evidence type="ECO:0000313" key="8">
    <source>
        <dbReference type="EMBL" id="REG31080.1"/>
    </source>
</evidence>
<feature type="transmembrane region" description="Helical" evidence="5">
    <location>
        <begin position="196"/>
        <end position="214"/>
    </location>
</feature>
<dbReference type="InterPro" id="IPR011990">
    <property type="entry name" value="TPR-like_helical_dom_sf"/>
</dbReference>
<dbReference type="Proteomes" id="UP000256345">
    <property type="component" value="Unassembled WGS sequence"/>
</dbReference>
<feature type="transmembrane region" description="Helical" evidence="5">
    <location>
        <begin position="77"/>
        <end position="95"/>
    </location>
</feature>